<evidence type="ECO:0000313" key="2">
    <source>
        <dbReference type="EMBL" id="GGC88140.1"/>
    </source>
</evidence>
<organism evidence="2 3">
    <name type="scientific">Enterococcus wangshanyuanii</name>
    <dbReference type="NCBI Taxonomy" id="2005703"/>
    <lineage>
        <taxon>Bacteria</taxon>
        <taxon>Bacillati</taxon>
        <taxon>Bacillota</taxon>
        <taxon>Bacilli</taxon>
        <taxon>Lactobacillales</taxon>
        <taxon>Enterococcaceae</taxon>
        <taxon>Enterococcus</taxon>
    </lineage>
</organism>
<keyword evidence="3" id="KW-1185">Reference proteome</keyword>
<comment type="caution">
    <text evidence="2">The sequence shown here is derived from an EMBL/GenBank/DDBJ whole genome shotgun (WGS) entry which is preliminary data.</text>
</comment>
<gene>
    <name evidence="2" type="ORF">GCM10011573_17170</name>
</gene>
<evidence type="ECO:0000313" key="3">
    <source>
        <dbReference type="Proteomes" id="UP000630615"/>
    </source>
</evidence>
<accession>A0ABQ1NZX8</accession>
<reference evidence="3" key="1">
    <citation type="journal article" date="2019" name="Int. J. Syst. Evol. Microbiol.">
        <title>The Global Catalogue of Microorganisms (GCM) 10K type strain sequencing project: providing services to taxonomists for standard genome sequencing and annotation.</title>
        <authorList>
            <consortium name="The Broad Institute Genomics Platform"/>
            <consortium name="The Broad Institute Genome Sequencing Center for Infectious Disease"/>
            <person name="Wu L."/>
            <person name="Ma J."/>
        </authorList>
    </citation>
    <scope>NUCLEOTIDE SEQUENCE [LARGE SCALE GENOMIC DNA]</scope>
    <source>
        <strain evidence="3">CGMCC 1.15942</strain>
    </source>
</reference>
<dbReference type="EMBL" id="BMKI01000003">
    <property type="protein sequence ID" value="GGC88140.1"/>
    <property type="molecule type" value="Genomic_DNA"/>
</dbReference>
<dbReference type="Proteomes" id="UP000630615">
    <property type="component" value="Unassembled WGS sequence"/>
</dbReference>
<sequence length="59" mass="6910">MITKNKERGLMLPKKTPPLIFIKIAEAQVKKEGNQNEESKSFLQKQKMDKEKESHLKEI</sequence>
<name>A0ABQ1NZX8_9ENTE</name>
<feature type="region of interest" description="Disordered" evidence="1">
    <location>
        <begin position="30"/>
        <end position="59"/>
    </location>
</feature>
<protein>
    <submittedName>
        <fullName evidence="2">Uncharacterized protein</fullName>
    </submittedName>
</protein>
<evidence type="ECO:0000256" key="1">
    <source>
        <dbReference type="SAM" id="MobiDB-lite"/>
    </source>
</evidence>
<proteinExistence type="predicted"/>